<evidence type="ECO:0000313" key="6">
    <source>
        <dbReference type="Proteomes" id="UP001320843"/>
    </source>
</evidence>
<keyword evidence="1" id="KW-0805">Transcription regulation</keyword>
<dbReference type="InterPro" id="IPR013324">
    <property type="entry name" value="RNA_pol_sigma_r3/r4-like"/>
</dbReference>
<proteinExistence type="predicted"/>
<dbReference type="Proteomes" id="UP001320843">
    <property type="component" value="Unassembled WGS sequence"/>
</dbReference>
<dbReference type="InterPro" id="IPR013249">
    <property type="entry name" value="RNA_pol_sigma70_r4_t2"/>
</dbReference>
<gene>
    <name evidence="5" type="ORF">NB700_000303</name>
</gene>
<evidence type="ECO:0000259" key="4">
    <source>
        <dbReference type="Pfam" id="PF08281"/>
    </source>
</evidence>
<accession>A0ABT3DQU2</accession>
<dbReference type="EMBL" id="JANFWR010000002">
    <property type="protein sequence ID" value="MCW0397747.1"/>
    <property type="molecule type" value="Genomic_DNA"/>
</dbReference>
<evidence type="ECO:0000313" key="5">
    <source>
        <dbReference type="EMBL" id="MCW0397747.1"/>
    </source>
</evidence>
<evidence type="ECO:0000256" key="2">
    <source>
        <dbReference type="ARBA" id="ARBA00023082"/>
    </source>
</evidence>
<keyword evidence="6" id="KW-1185">Reference proteome</keyword>
<dbReference type="InterPro" id="IPR036388">
    <property type="entry name" value="WH-like_DNA-bd_sf"/>
</dbReference>
<reference evidence="5 6" key="1">
    <citation type="submission" date="2022-06" db="EMBL/GenBank/DDBJ databases">
        <title>Dynamics of rice microbiomes reveals core vertical transmitted seed endophytes.</title>
        <authorList>
            <person name="Liao K."/>
            <person name="Zhang X."/>
        </authorList>
    </citation>
    <scope>NUCLEOTIDE SEQUENCE [LARGE SCALE GENOMIC DNA]</scope>
    <source>
        <strain evidence="5 6">YT10-10-1</strain>
    </source>
</reference>
<dbReference type="PANTHER" id="PTHR43133">
    <property type="entry name" value="RNA POLYMERASE ECF-TYPE SIGMA FACTO"/>
    <property type="match status" value="1"/>
</dbReference>
<evidence type="ECO:0000256" key="3">
    <source>
        <dbReference type="ARBA" id="ARBA00023163"/>
    </source>
</evidence>
<sequence>MPLSSPPPGPAPLVEALERQYEELQRYAARKYAGAAGDLVHDAWIRLATRGAGTGGAEAVRDPGRYLRTVIDNVANDQGRVTASRSRFLAANDTSHEVPSPAPSPYQSALSRQEYAVLLQAIRDLPPQARRVFVLFRGRNMSTAQIAAHLDISPRTVEKHIAVAVTHCRRRLREAGREI</sequence>
<comment type="caution">
    <text evidence="5">The sequence shown here is derived from an EMBL/GenBank/DDBJ whole genome shotgun (WGS) entry which is preliminary data.</text>
</comment>
<name>A0ABT3DQU2_9XANT</name>
<keyword evidence="2" id="KW-0731">Sigma factor</keyword>
<dbReference type="InterPro" id="IPR014284">
    <property type="entry name" value="RNA_pol_sigma-70_dom"/>
</dbReference>
<dbReference type="PANTHER" id="PTHR43133:SF63">
    <property type="entry name" value="RNA POLYMERASE SIGMA FACTOR FECI-RELATED"/>
    <property type="match status" value="1"/>
</dbReference>
<feature type="domain" description="RNA polymerase sigma factor 70 region 4 type 2" evidence="4">
    <location>
        <begin position="118"/>
        <end position="168"/>
    </location>
</feature>
<dbReference type="InterPro" id="IPR039425">
    <property type="entry name" value="RNA_pol_sigma-70-like"/>
</dbReference>
<organism evidence="5 6">
    <name type="scientific">Xanthomonas sacchari</name>
    <dbReference type="NCBI Taxonomy" id="56458"/>
    <lineage>
        <taxon>Bacteria</taxon>
        <taxon>Pseudomonadati</taxon>
        <taxon>Pseudomonadota</taxon>
        <taxon>Gammaproteobacteria</taxon>
        <taxon>Lysobacterales</taxon>
        <taxon>Lysobacteraceae</taxon>
        <taxon>Xanthomonas</taxon>
    </lineage>
</organism>
<protein>
    <recommendedName>
        <fullName evidence="4">RNA polymerase sigma factor 70 region 4 type 2 domain-containing protein</fullName>
    </recommendedName>
</protein>
<keyword evidence="3" id="KW-0804">Transcription</keyword>
<dbReference type="RefSeq" id="WP_223875778.1">
    <property type="nucleotide sequence ID" value="NZ_CP010409.1"/>
</dbReference>
<dbReference type="NCBIfam" id="TIGR02937">
    <property type="entry name" value="sigma70-ECF"/>
    <property type="match status" value="1"/>
</dbReference>
<dbReference type="Pfam" id="PF08281">
    <property type="entry name" value="Sigma70_r4_2"/>
    <property type="match status" value="1"/>
</dbReference>
<dbReference type="SUPFAM" id="SSF88659">
    <property type="entry name" value="Sigma3 and sigma4 domains of RNA polymerase sigma factors"/>
    <property type="match status" value="1"/>
</dbReference>
<dbReference type="Gene3D" id="1.10.10.10">
    <property type="entry name" value="Winged helix-like DNA-binding domain superfamily/Winged helix DNA-binding domain"/>
    <property type="match status" value="1"/>
</dbReference>
<evidence type="ECO:0000256" key="1">
    <source>
        <dbReference type="ARBA" id="ARBA00023015"/>
    </source>
</evidence>